<comment type="caution">
    <text evidence="8">The sequence shown here is derived from an EMBL/GenBank/DDBJ whole genome shotgun (WGS) entry which is preliminary data.</text>
</comment>
<dbReference type="InterPro" id="IPR002797">
    <property type="entry name" value="Polysacc_synth"/>
</dbReference>
<dbReference type="PANTHER" id="PTHR30250">
    <property type="entry name" value="PST FAMILY PREDICTED COLANIC ACID TRANSPORTER"/>
    <property type="match status" value="1"/>
</dbReference>
<protein>
    <submittedName>
        <fullName evidence="8">Oligosaccharide flippase family protein</fullName>
    </submittedName>
</protein>
<keyword evidence="4 7" id="KW-1133">Transmembrane helix</keyword>
<keyword evidence="2" id="KW-1003">Cell membrane</keyword>
<feature type="transmembrane region" description="Helical" evidence="7">
    <location>
        <begin position="392"/>
        <end position="412"/>
    </location>
</feature>
<feature type="transmembrane region" description="Helical" evidence="7">
    <location>
        <begin position="424"/>
        <end position="444"/>
    </location>
</feature>
<keyword evidence="5 7" id="KW-0472">Membrane</keyword>
<sequence>MSTRLGRQSLLNLVGYGVGGAGQLLVVLLTARALPLADAGRVYALISAALIVAAVLRLGTSASAVLFLAREGEPDEETTRRIARMVLLPVAGVSLLVATVGVLVAVAIDSAALAVVALTLPATALVEPLLGISRGTGRMLPTVLADRAGRPLLQVLLLGGAWLAVTLAGGSLTVTAVVACWCAPYLVGAVVAWWSTPALHRLRTWRHGWPRPLPGEAREMVRFSASRSATEIMQMAFARLDVVLVAALAGPEQAALYTVVTRFVVVVQLVQQAIATATEPPLAAAVAAGRRADAAELYRTSTAWIVSIVWPLLLLVLAKPDWWLGVFGPAYAGSFAVVLPLGLAMLVASAVGSAESVLTMAGRSDLVVGTNVVALVTMIGVDLALIPAHGATGAAIGWASAIVIKNVAALVLNTRGPAGHPFSGAWLLAVGLPVVLVVALPGLLGALVPAVADAAELLGLAALAVTYVLARRRLRLDRLVAIPARRRRAAAAAASPDVSSSASPAASPAAADPAVTPDPQEAR</sequence>
<feature type="transmembrane region" description="Helical" evidence="7">
    <location>
        <begin position="151"/>
        <end position="170"/>
    </location>
</feature>
<dbReference type="AlphaFoldDB" id="A0A9X2D5U5"/>
<evidence type="ECO:0000256" key="3">
    <source>
        <dbReference type="ARBA" id="ARBA00022692"/>
    </source>
</evidence>
<evidence type="ECO:0000313" key="9">
    <source>
        <dbReference type="Proteomes" id="UP001139485"/>
    </source>
</evidence>
<reference evidence="8" key="1">
    <citation type="submission" date="2022-05" db="EMBL/GenBank/DDBJ databases">
        <authorList>
            <person name="Tuo L."/>
        </authorList>
    </citation>
    <scope>NUCLEOTIDE SEQUENCE</scope>
    <source>
        <strain evidence="8">BSK12Z-4</strain>
    </source>
</reference>
<feature type="transmembrane region" description="Helical" evidence="7">
    <location>
        <begin position="450"/>
        <end position="470"/>
    </location>
</feature>
<dbReference type="InterPro" id="IPR050833">
    <property type="entry name" value="Poly_Biosynth_Transport"/>
</dbReference>
<evidence type="ECO:0000256" key="7">
    <source>
        <dbReference type="SAM" id="Phobius"/>
    </source>
</evidence>
<evidence type="ECO:0000256" key="1">
    <source>
        <dbReference type="ARBA" id="ARBA00004651"/>
    </source>
</evidence>
<feature type="compositionally biased region" description="Low complexity" evidence="6">
    <location>
        <begin position="492"/>
        <end position="515"/>
    </location>
</feature>
<feature type="transmembrane region" description="Helical" evidence="7">
    <location>
        <begin position="111"/>
        <end position="130"/>
    </location>
</feature>
<feature type="transmembrane region" description="Helical" evidence="7">
    <location>
        <begin position="81"/>
        <end position="105"/>
    </location>
</feature>
<feature type="transmembrane region" description="Helical" evidence="7">
    <location>
        <begin position="12"/>
        <end position="31"/>
    </location>
</feature>
<feature type="transmembrane region" description="Helical" evidence="7">
    <location>
        <begin position="330"/>
        <end position="354"/>
    </location>
</feature>
<keyword evidence="9" id="KW-1185">Reference proteome</keyword>
<evidence type="ECO:0000256" key="4">
    <source>
        <dbReference type="ARBA" id="ARBA00022989"/>
    </source>
</evidence>
<keyword evidence="3 7" id="KW-0812">Transmembrane</keyword>
<comment type="subcellular location">
    <subcellularLocation>
        <location evidence="1">Cell membrane</location>
        <topology evidence="1">Multi-pass membrane protein</topology>
    </subcellularLocation>
</comment>
<dbReference type="Proteomes" id="UP001139485">
    <property type="component" value="Unassembled WGS sequence"/>
</dbReference>
<feature type="transmembrane region" description="Helical" evidence="7">
    <location>
        <begin position="297"/>
        <end position="318"/>
    </location>
</feature>
<evidence type="ECO:0000256" key="6">
    <source>
        <dbReference type="SAM" id="MobiDB-lite"/>
    </source>
</evidence>
<feature type="transmembrane region" description="Helical" evidence="7">
    <location>
        <begin position="43"/>
        <end position="69"/>
    </location>
</feature>
<evidence type="ECO:0000256" key="2">
    <source>
        <dbReference type="ARBA" id="ARBA00022475"/>
    </source>
</evidence>
<dbReference type="EMBL" id="JAMOIL010000007">
    <property type="protein sequence ID" value="MCM0619947.1"/>
    <property type="molecule type" value="Genomic_DNA"/>
</dbReference>
<evidence type="ECO:0000313" key="8">
    <source>
        <dbReference type="EMBL" id="MCM0619947.1"/>
    </source>
</evidence>
<name>A0A9X2D5U5_9ACTN</name>
<dbReference type="Pfam" id="PF01943">
    <property type="entry name" value="Polysacc_synt"/>
    <property type="match status" value="1"/>
</dbReference>
<dbReference type="GO" id="GO:0005886">
    <property type="term" value="C:plasma membrane"/>
    <property type="evidence" value="ECO:0007669"/>
    <property type="project" value="UniProtKB-SubCell"/>
</dbReference>
<evidence type="ECO:0000256" key="5">
    <source>
        <dbReference type="ARBA" id="ARBA00023136"/>
    </source>
</evidence>
<dbReference type="PANTHER" id="PTHR30250:SF11">
    <property type="entry name" value="O-ANTIGEN TRANSPORTER-RELATED"/>
    <property type="match status" value="1"/>
</dbReference>
<gene>
    <name evidence="8" type="ORF">M8330_06515</name>
</gene>
<proteinExistence type="predicted"/>
<dbReference type="RefSeq" id="WP_250826656.1">
    <property type="nucleotide sequence ID" value="NZ_JAMOIL010000007.1"/>
</dbReference>
<organism evidence="8 9">
    <name type="scientific">Nocardioides bruguierae</name>
    <dbReference type="NCBI Taxonomy" id="2945102"/>
    <lineage>
        <taxon>Bacteria</taxon>
        <taxon>Bacillati</taxon>
        <taxon>Actinomycetota</taxon>
        <taxon>Actinomycetes</taxon>
        <taxon>Propionibacteriales</taxon>
        <taxon>Nocardioidaceae</taxon>
        <taxon>Nocardioides</taxon>
    </lineage>
</organism>
<feature type="transmembrane region" description="Helical" evidence="7">
    <location>
        <begin position="366"/>
        <end position="386"/>
    </location>
</feature>
<accession>A0A9X2D5U5</accession>
<feature type="region of interest" description="Disordered" evidence="6">
    <location>
        <begin position="492"/>
        <end position="523"/>
    </location>
</feature>
<feature type="transmembrane region" description="Helical" evidence="7">
    <location>
        <begin position="176"/>
        <end position="196"/>
    </location>
</feature>